<dbReference type="SUPFAM" id="SSF53383">
    <property type="entry name" value="PLP-dependent transferases"/>
    <property type="match status" value="1"/>
</dbReference>
<keyword evidence="3 4" id="KW-0663">Pyridoxal phosphate</keyword>
<dbReference type="Gene3D" id="3.40.640.10">
    <property type="entry name" value="Type I PLP-dependent aspartate aminotransferase-like (Major domain)"/>
    <property type="match status" value="1"/>
</dbReference>
<dbReference type="AlphaFoldDB" id="A0A2R6AR68"/>
<dbReference type="InterPro" id="IPR049704">
    <property type="entry name" value="Aminotrans_3_PPA_site"/>
</dbReference>
<evidence type="ECO:0000313" key="5">
    <source>
        <dbReference type="EMBL" id="PSN88850.1"/>
    </source>
</evidence>
<evidence type="ECO:0000256" key="2">
    <source>
        <dbReference type="ARBA" id="ARBA00008954"/>
    </source>
</evidence>
<evidence type="ECO:0000313" key="6">
    <source>
        <dbReference type="Proteomes" id="UP000240322"/>
    </source>
</evidence>
<dbReference type="InterPro" id="IPR050103">
    <property type="entry name" value="Class-III_PLP-dep_AT"/>
</dbReference>
<evidence type="ECO:0000256" key="3">
    <source>
        <dbReference type="ARBA" id="ARBA00022898"/>
    </source>
</evidence>
<dbReference type="GO" id="GO:0030170">
    <property type="term" value="F:pyridoxal phosphate binding"/>
    <property type="evidence" value="ECO:0007669"/>
    <property type="project" value="InterPro"/>
</dbReference>
<dbReference type="InterPro" id="IPR005814">
    <property type="entry name" value="Aminotrans_3"/>
</dbReference>
<dbReference type="InterPro" id="IPR015422">
    <property type="entry name" value="PyrdxlP-dep_Trfase_small"/>
</dbReference>
<evidence type="ECO:0000256" key="4">
    <source>
        <dbReference type="RuleBase" id="RU003560"/>
    </source>
</evidence>
<dbReference type="Proteomes" id="UP000240322">
    <property type="component" value="Unassembled WGS sequence"/>
</dbReference>
<dbReference type="EMBL" id="NEXE01000110">
    <property type="protein sequence ID" value="PSN88850.1"/>
    <property type="molecule type" value="Genomic_DNA"/>
</dbReference>
<keyword evidence="5" id="KW-0032">Aminotransferase</keyword>
<dbReference type="FunFam" id="3.40.640.10:FF:000004">
    <property type="entry name" value="Acetylornithine aminotransferase"/>
    <property type="match status" value="1"/>
</dbReference>
<dbReference type="PANTHER" id="PTHR11986">
    <property type="entry name" value="AMINOTRANSFERASE CLASS III"/>
    <property type="match status" value="1"/>
</dbReference>
<gene>
    <name evidence="5" type="ORF">B9Q03_08960</name>
</gene>
<dbReference type="GO" id="GO:0008483">
    <property type="term" value="F:transaminase activity"/>
    <property type="evidence" value="ECO:0007669"/>
    <property type="project" value="UniProtKB-KW"/>
</dbReference>
<accession>A0A2R6AR68</accession>
<dbReference type="GO" id="GO:0042802">
    <property type="term" value="F:identical protein binding"/>
    <property type="evidence" value="ECO:0007669"/>
    <property type="project" value="TreeGrafter"/>
</dbReference>
<dbReference type="Pfam" id="PF00202">
    <property type="entry name" value="Aminotran_3"/>
    <property type="match status" value="1"/>
</dbReference>
<dbReference type="InterPro" id="IPR015424">
    <property type="entry name" value="PyrdxlP-dep_Trfase"/>
</dbReference>
<dbReference type="InterPro" id="IPR015421">
    <property type="entry name" value="PyrdxlP-dep_Trfase_major"/>
</dbReference>
<name>A0A2R6AR68_9ARCH</name>
<dbReference type="PROSITE" id="PS00600">
    <property type="entry name" value="AA_TRANSFER_CLASS_3"/>
    <property type="match status" value="1"/>
</dbReference>
<dbReference type="CDD" id="cd00610">
    <property type="entry name" value="OAT_like"/>
    <property type="match status" value="1"/>
</dbReference>
<reference evidence="5 6" key="1">
    <citation type="submission" date="2017-04" db="EMBL/GenBank/DDBJ databases">
        <title>Novel microbial lineages endemic to geothermal iron-oxide mats fill important gaps in the evolutionary history of Archaea.</title>
        <authorList>
            <person name="Jay Z.J."/>
            <person name="Beam J.P."/>
            <person name="Dlakic M."/>
            <person name="Rusch D.B."/>
            <person name="Kozubal M.A."/>
            <person name="Inskeep W.P."/>
        </authorList>
    </citation>
    <scope>NUCLEOTIDE SEQUENCE [LARGE SCALE GENOMIC DNA]</scope>
    <source>
        <strain evidence="5">OSP_D</strain>
    </source>
</reference>
<proteinExistence type="inferred from homology"/>
<comment type="cofactor">
    <cofactor evidence="1">
        <name>pyridoxal 5'-phosphate</name>
        <dbReference type="ChEBI" id="CHEBI:597326"/>
    </cofactor>
</comment>
<dbReference type="PIRSF" id="PIRSF000521">
    <property type="entry name" value="Transaminase_4ab_Lys_Orn"/>
    <property type="match status" value="1"/>
</dbReference>
<dbReference type="PANTHER" id="PTHR11986:SF58">
    <property type="entry name" value="LEUCINE_METHIONINE RACEMASE"/>
    <property type="match status" value="1"/>
</dbReference>
<sequence>MNGRLSFSDAPLIRVEPPGPRASELISKQDRWETVSRTYTRFFRTAFEEGRGSTIRDVDGNVFVDWFSGICVLNLGHAHPAVMEALRAQLNRLVHINEVATEARVGFLEELVSTLPGSLKGRAKVMFTVTGADACEAAMSLARWTTKRRTIVSFSGAYHGVHGAVVGATANHHYREYAGVPQYAVYHLPYPYTYRFPFRVAEGDEAKVVVEMLEHLLRDDYSGPGPIGGVMVEPIQGEGGYIVPPDDFLPMLREVTDRYSVPLIVDEVQSGVGRTGRIWASEHSGVSPDIVCVGKSIGGGIPFSLIAYREELDEGLPAAFHLGTYRGNPLGLAAGRAVLRVVRGEGFLERVRMKGEEVKKRFQELQSAIPQIGEVRGKGFMIGIELVDDPVKKTPSALASKLRAEMFRRGVLMHTCGHFGNVMRFMAPLTIEDDLITAGLRVFESSLKGLVSQ</sequence>
<dbReference type="Gene3D" id="3.90.1150.10">
    <property type="entry name" value="Aspartate Aminotransferase, domain 1"/>
    <property type="match status" value="1"/>
</dbReference>
<keyword evidence="5" id="KW-0808">Transferase</keyword>
<comment type="caution">
    <text evidence="5">The sequence shown here is derived from an EMBL/GenBank/DDBJ whole genome shotgun (WGS) entry which is preliminary data.</text>
</comment>
<comment type="similarity">
    <text evidence="2 4">Belongs to the class-III pyridoxal-phosphate-dependent aminotransferase family.</text>
</comment>
<organism evidence="5 6">
    <name type="scientific">Candidatus Marsarchaeota G2 archaeon OSP_D</name>
    <dbReference type="NCBI Taxonomy" id="1978157"/>
    <lineage>
        <taxon>Archaea</taxon>
        <taxon>Candidatus Marsarchaeota</taxon>
        <taxon>Candidatus Marsarchaeota group 2</taxon>
    </lineage>
</organism>
<protein>
    <submittedName>
        <fullName evidence="5">Aspartate aminotransferase family protein</fullName>
    </submittedName>
</protein>
<evidence type="ECO:0000256" key="1">
    <source>
        <dbReference type="ARBA" id="ARBA00001933"/>
    </source>
</evidence>